<evidence type="ECO:0000256" key="1">
    <source>
        <dbReference type="SAM" id="Phobius"/>
    </source>
</evidence>
<dbReference type="RefSeq" id="WP_094921991.1">
    <property type="nucleotide sequence ID" value="NZ_NPIA01000001.1"/>
</dbReference>
<dbReference type="Gene3D" id="3.30.70.1430">
    <property type="entry name" value="Multidrug efflux transporter AcrB pore domain"/>
    <property type="match status" value="2"/>
</dbReference>
<dbReference type="GO" id="GO:0005886">
    <property type="term" value="C:plasma membrane"/>
    <property type="evidence" value="ECO:0007669"/>
    <property type="project" value="TreeGrafter"/>
</dbReference>
<feature type="transmembrane region" description="Helical" evidence="1">
    <location>
        <begin position="843"/>
        <end position="862"/>
    </location>
</feature>
<protein>
    <submittedName>
        <fullName evidence="2">Multidrug transporter AcrB</fullName>
    </submittedName>
</protein>
<dbReference type="SUPFAM" id="SSF82714">
    <property type="entry name" value="Multidrug efflux transporter AcrB TolC docking domain, DN and DC subdomains"/>
    <property type="match status" value="2"/>
</dbReference>
<keyword evidence="1" id="KW-0812">Transmembrane</keyword>
<feature type="transmembrane region" description="Helical" evidence="1">
    <location>
        <begin position="511"/>
        <end position="531"/>
    </location>
</feature>
<feature type="transmembrane region" description="Helical" evidence="1">
    <location>
        <begin position="423"/>
        <end position="445"/>
    </location>
</feature>
<evidence type="ECO:0000313" key="3">
    <source>
        <dbReference type="Proteomes" id="UP000217083"/>
    </source>
</evidence>
<reference evidence="3" key="1">
    <citation type="submission" date="2017-08" db="EMBL/GenBank/DDBJ databases">
        <authorList>
            <person name="Huang Z."/>
        </authorList>
    </citation>
    <scope>NUCLEOTIDE SEQUENCE [LARGE SCALE GENOMIC DNA]</scope>
    <source>
        <strain evidence="3">SA5d-4</strain>
    </source>
</reference>
<feature type="transmembrane region" description="Helical" evidence="1">
    <location>
        <begin position="323"/>
        <end position="342"/>
    </location>
</feature>
<keyword evidence="3" id="KW-1185">Reference proteome</keyword>
<dbReference type="InterPro" id="IPR001036">
    <property type="entry name" value="Acrflvin-R"/>
</dbReference>
<name>A0A263BYJ8_9BACI</name>
<dbReference type="SUPFAM" id="SSF82866">
    <property type="entry name" value="Multidrug efflux transporter AcrB transmembrane domain"/>
    <property type="match status" value="2"/>
</dbReference>
<reference evidence="2 3" key="2">
    <citation type="submission" date="2017-09" db="EMBL/GenBank/DDBJ databases">
        <title>Bacillus patelloidae sp. nov., isolated from the intestinal tract of a marine limpet.</title>
        <authorList>
            <person name="Liu R."/>
            <person name="Dong C."/>
            <person name="Shao Z."/>
        </authorList>
    </citation>
    <scope>NUCLEOTIDE SEQUENCE [LARGE SCALE GENOMIC DNA]</scope>
    <source>
        <strain evidence="2 3">SA5d-4</strain>
    </source>
</reference>
<dbReference type="Proteomes" id="UP000217083">
    <property type="component" value="Unassembled WGS sequence"/>
</dbReference>
<dbReference type="InterPro" id="IPR027463">
    <property type="entry name" value="AcrB_DN_DC_subdom"/>
</dbReference>
<dbReference type="Gene3D" id="3.30.70.1320">
    <property type="entry name" value="Multidrug efflux transporter AcrB pore domain like"/>
    <property type="match status" value="1"/>
</dbReference>
<feature type="transmembrane region" description="Helical" evidence="1">
    <location>
        <begin position="451"/>
        <end position="474"/>
    </location>
</feature>
<accession>A0A263BYJ8</accession>
<proteinExistence type="predicted"/>
<dbReference type="Gene3D" id="3.30.2090.10">
    <property type="entry name" value="Multidrug efflux transporter AcrB TolC docking domain, DN and DC subdomains"/>
    <property type="match status" value="2"/>
</dbReference>
<comment type="caution">
    <text evidence="2">The sequence shown here is derived from an EMBL/GenBank/DDBJ whole genome shotgun (WGS) entry which is preliminary data.</text>
</comment>
<dbReference type="AlphaFoldDB" id="A0A263BYJ8"/>
<dbReference type="PANTHER" id="PTHR32063">
    <property type="match status" value="1"/>
</dbReference>
<feature type="transmembrane region" description="Helical" evidence="1">
    <location>
        <begin position="869"/>
        <end position="889"/>
    </location>
</feature>
<dbReference type="GO" id="GO:0042910">
    <property type="term" value="F:xenobiotic transmembrane transporter activity"/>
    <property type="evidence" value="ECO:0007669"/>
    <property type="project" value="TreeGrafter"/>
</dbReference>
<sequence length="1016" mass="110165">MKSATKFSLKNPVAIIILSFLFVLGGLYSFSSLKVDLLPDITFPQLSVQVVYPGASPQDVNEQVTTPVEEQLKGLQNVDTITSTSYESIAIFNLQFPFDTNMDEMEEEARRLIENANLPESTAVTINQFSFGAFPIYNISLFPKGDTDVNVLYESEILPKLKKINGLNNVTVGGTKEELLQITVDRKKATQYGISLTKIKEAINGMFLSFPAGSLEDNAVQVPVRVEQKIETIEQLKEMTFTTARGSIALSEIATVSPVTEKVAYTRYNMQDTVQIVVTKKQDANTVEVSDSVIEILESYSSELDYSIGFDQATGIKKSVNTLIKEGLFGALFASLAVLLFLRNFRATFIAILSIPLSLLASSIFLAQLGITLNIMTLGGMAVAVGRVVDDSIVVIENIFRRIRKSTGEEDRIELIVDSTKEILKAITSSTLTTIVVFLPLGLVGGITGEFFMPFALTIIVALFMSLLVSITLVPILANSSFKTVVPDESENKKLQNIYTSIMKKALNMKALVITISLVLLAGSIGIATTLDATFLPNEKQKTIVAKIELPAATSLEKTNEISLKIETLLANREDTIQDVTTGVGSRDYSTGISRKNVASYFINLTDSADIDKEIKVLEEEFQKIIFAFDKNSVISLTELQSGGPPSSNNVDIDLYSTDLDALQEAATAVEAYMNEHESLKYVTNNMQDKQKQVLVEIDPKKASAYGVSGYMVLGMIAEQTKPVSVGDLTLSGTERYVRIAYDQGPSSATELENMTIFSSNGPIALKDFASVKEVENVSAIQKLDGKIFARVSAQVYGNSLVAVSSEVVDGVKALVGEGKIPANVSLEAGSGGDETMKTFADLGLAMIVAIGLVYLTMLITFGQARIPFIILSSLIFVPIGAILGLLAVDEPLSVSAMIGVLMLIGIVTTNAIVLVDRIGQNRYEKGMKVREAVIEAGQTRLRPILMTALATIAALLPLAFTTSEGTLISKGLAVVVIGGLTTSTLLTLIIVPVLYELFYRKQIKRELELSSPEQS</sequence>
<organism evidence="2 3">
    <name type="scientific">Lottiidibacillus patelloidae</name>
    <dbReference type="NCBI Taxonomy" id="2670334"/>
    <lineage>
        <taxon>Bacteria</taxon>
        <taxon>Bacillati</taxon>
        <taxon>Bacillota</taxon>
        <taxon>Bacilli</taxon>
        <taxon>Bacillales</taxon>
        <taxon>Bacillaceae</taxon>
        <taxon>Lottiidibacillus</taxon>
    </lineage>
</organism>
<feature type="transmembrane region" description="Helical" evidence="1">
    <location>
        <begin position="941"/>
        <end position="961"/>
    </location>
</feature>
<feature type="transmembrane region" description="Helical" evidence="1">
    <location>
        <begin position="895"/>
        <end position="920"/>
    </location>
</feature>
<feature type="transmembrane region" description="Helical" evidence="1">
    <location>
        <begin position="349"/>
        <end position="369"/>
    </location>
</feature>
<dbReference type="EMBL" id="NPIA01000001">
    <property type="protein sequence ID" value="OZM58698.1"/>
    <property type="molecule type" value="Genomic_DNA"/>
</dbReference>
<dbReference type="Gene3D" id="1.20.1640.10">
    <property type="entry name" value="Multidrug efflux transporter AcrB transmembrane domain"/>
    <property type="match status" value="2"/>
</dbReference>
<feature type="transmembrane region" description="Helical" evidence="1">
    <location>
        <begin position="973"/>
        <end position="996"/>
    </location>
</feature>
<evidence type="ECO:0000313" key="2">
    <source>
        <dbReference type="EMBL" id="OZM58698.1"/>
    </source>
</evidence>
<keyword evidence="1" id="KW-0472">Membrane</keyword>
<feature type="transmembrane region" description="Helical" evidence="1">
    <location>
        <begin position="375"/>
        <end position="396"/>
    </location>
</feature>
<keyword evidence="1" id="KW-1133">Transmembrane helix</keyword>
<dbReference type="Pfam" id="PF00873">
    <property type="entry name" value="ACR_tran"/>
    <property type="match status" value="1"/>
</dbReference>
<gene>
    <name evidence="2" type="ORF">CIB95_03780</name>
</gene>
<dbReference type="SUPFAM" id="SSF82693">
    <property type="entry name" value="Multidrug efflux transporter AcrB pore domain, PN1, PN2, PC1 and PC2 subdomains"/>
    <property type="match status" value="3"/>
</dbReference>
<dbReference type="Gene3D" id="3.30.70.1440">
    <property type="entry name" value="Multidrug efflux transporter AcrB pore domain"/>
    <property type="match status" value="1"/>
</dbReference>
<dbReference type="PANTHER" id="PTHR32063:SF0">
    <property type="entry name" value="SWARMING MOTILITY PROTEIN SWRC"/>
    <property type="match status" value="1"/>
</dbReference>
<dbReference type="PRINTS" id="PR00702">
    <property type="entry name" value="ACRIFLAVINRP"/>
</dbReference>